<dbReference type="RefSeq" id="WP_353932410.1">
    <property type="nucleotide sequence ID" value="NZ_CP150886.1"/>
</dbReference>
<accession>A0ABZ2UX60</accession>
<dbReference type="Proteomes" id="UP001483337">
    <property type="component" value="Chromosome"/>
</dbReference>
<sequence>MTNYRSSSHSADNDAKRVAIQKYCCNVMETLVIEEVETQVQKLPAKVAKYIKVSEVVAYALNRLPSLYATSKRGWQRQLHYGKTELYQKICTSVRQGIAAVQRDPLRVNDPLNFIEDRSAIIALEELKNLLQCKDLSWEKLPEVVERTLLNTSKGRITWRKNITSNDEIVDWNNHRH</sequence>
<protein>
    <submittedName>
        <fullName evidence="1">Late competence development ComFB family protein</fullName>
    </submittedName>
</protein>
<dbReference type="InterPro" id="IPR019657">
    <property type="entry name" value="ComFB"/>
</dbReference>
<evidence type="ECO:0000313" key="2">
    <source>
        <dbReference type="Proteomes" id="UP001483337"/>
    </source>
</evidence>
<proteinExistence type="predicted"/>
<reference evidence="1 2" key="1">
    <citation type="submission" date="2024-04" db="EMBL/GenBank/DDBJ databases">
        <title>Okeanomitos corallinicola gen. &amp; sp. nov. (Nostocales, Cyanobacteria), a new toxic marine heterocyst-forming cyanobacterium from a coral reef.</title>
        <authorList>
            <person name="Li H."/>
            <person name="Li R."/>
            <person name="Kang J."/>
            <person name="Hii K.S."/>
            <person name="Mohamed H.F."/>
            <person name="Xu X."/>
            <person name="Luo Z."/>
        </authorList>
    </citation>
    <scope>NUCLEOTIDE SEQUENCE [LARGE SCALE GENOMIC DNA]</scope>
    <source>
        <strain evidence="1 2">TIOX110</strain>
    </source>
</reference>
<dbReference type="Pfam" id="PF10719">
    <property type="entry name" value="ComFB"/>
    <property type="match status" value="1"/>
</dbReference>
<gene>
    <name evidence="1" type="ORF">WJM97_07460</name>
</gene>
<organism evidence="1 2">
    <name type="scientific">Okeanomitos corallinicola TIOX110</name>
    <dbReference type="NCBI Taxonomy" id="3133117"/>
    <lineage>
        <taxon>Bacteria</taxon>
        <taxon>Bacillati</taxon>
        <taxon>Cyanobacteriota</taxon>
        <taxon>Cyanophyceae</taxon>
        <taxon>Nostocales</taxon>
        <taxon>Aphanizomenonaceae</taxon>
        <taxon>Okeanomitos</taxon>
    </lineage>
</organism>
<evidence type="ECO:0000313" key="1">
    <source>
        <dbReference type="EMBL" id="WZB89512.1"/>
    </source>
</evidence>
<keyword evidence="2" id="KW-1185">Reference proteome</keyword>
<dbReference type="EMBL" id="CP150886">
    <property type="protein sequence ID" value="WZB89512.1"/>
    <property type="molecule type" value="Genomic_DNA"/>
</dbReference>
<name>A0ABZ2UX60_9CYAN</name>